<evidence type="ECO:0000256" key="1">
    <source>
        <dbReference type="SAM" id="Phobius"/>
    </source>
</evidence>
<reference evidence="3" key="1">
    <citation type="submission" date="2017-03" db="EMBL/GenBank/DDBJ databases">
        <authorList>
            <person name="Lund M.B."/>
        </authorList>
    </citation>
    <scope>NUCLEOTIDE SEQUENCE [LARGE SCALE GENOMIC DNA]</scope>
</reference>
<evidence type="ECO:0008006" key="4">
    <source>
        <dbReference type="Google" id="ProtNLM"/>
    </source>
</evidence>
<dbReference type="InterPro" id="IPR007060">
    <property type="entry name" value="FtsL/DivIC"/>
</dbReference>
<evidence type="ECO:0000313" key="3">
    <source>
        <dbReference type="Proteomes" id="UP000219994"/>
    </source>
</evidence>
<evidence type="ECO:0000313" key="2">
    <source>
        <dbReference type="EMBL" id="PDQ34908.1"/>
    </source>
</evidence>
<feature type="transmembrane region" description="Helical" evidence="1">
    <location>
        <begin position="21"/>
        <end position="44"/>
    </location>
</feature>
<accession>A0A2A6FQG2</accession>
<dbReference type="Pfam" id="PF04977">
    <property type="entry name" value="DivIC"/>
    <property type="match status" value="1"/>
</dbReference>
<comment type="caution">
    <text evidence="2">The sequence shown here is derived from an EMBL/GenBank/DDBJ whole genome shotgun (WGS) entry which is preliminary data.</text>
</comment>
<dbReference type="EMBL" id="NAEP01000044">
    <property type="protein sequence ID" value="PDQ34908.1"/>
    <property type="molecule type" value="Genomic_DNA"/>
</dbReference>
<proteinExistence type="predicted"/>
<dbReference type="Proteomes" id="UP000219994">
    <property type="component" value="Unassembled WGS sequence"/>
</dbReference>
<keyword evidence="1" id="KW-0812">Transmembrane</keyword>
<protein>
    <recommendedName>
        <fullName evidence="4">Septum formation initiator</fullName>
    </recommendedName>
</protein>
<keyword evidence="1" id="KW-1133">Transmembrane helix</keyword>
<gene>
    <name evidence="2" type="ORF">B5766_09115</name>
</gene>
<sequence>MTERKLRPPARPTTRPARRGGGVVVSGFSVMMLMMIVLAVLVLAPTVSAYVAQRRQILELQTAIAADETTVQQLQAQRDRWNDTTYIITQARERLYYVRPGEVSYLVIDDRPDTEKLESQVPVSAQLTTTKSNWMLTALSSVMVAGLTPAARDAGAGAPTPAPTATPGAGG</sequence>
<organism evidence="2 3">
    <name type="scientific">Candidatus Lumbricidiphila eiseniae</name>
    <dbReference type="NCBI Taxonomy" id="1969409"/>
    <lineage>
        <taxon>Bacteria</taxon>
        <taxon>Bacillati</taxon>
        <taxon>Actinomycetota</taxon>
        <taxon>Actinomycetes</taxon>
        <taxon>Micrococcales</taxon>
        <taxon>Microbacteriaceae</taxon>
        <taxon>Candidatus Lumbricidiphila</taxon>
    </lineage>
</organism>
<keyword evidence="1" id="KW-0472">Membrane</keyword>
<dbReference type="AlphaFoldDB" id="A0A2A6FQG2"/>
<name>A0A2A6FQG2_9MICO</name>